<dbReference type="STRING" id="10228.B3S3K2"/>
<dbReference type="KEGG" id="tad:TRIADDRAFT_58753"/>
<feature type="region of interest" description="Disordered" evidence="1">
    <location>
        <begin position="502"/>
        <end position="534"/>
    </location>
</feature>
<organism evidence="3 4">
    <name type="scientific">Trichoplax adhaerens</name>
    <name type="common">Trichoplax reptans</name>
    <dbReference type="NCBI Taxonomy" id="10228"/>
    <lineage>
        <taxon>Eukaryota</taxon>
        <taxon>Metazoa</taxon>
        <taxon>Placozoa</taxon>
        <taxon>Uniplacotomia</taxon>
        <taxon>Trichoplacea</taxon>
        <taxon>Trichoplacidae</taxon>
        <taxon>Trichoplax</taxon>
    </lineage>
</organism>
<name>B3S3K2_TRIAD</name>
<dbReference type="RefSeq" id="XP_002114677.1">
    <property type="nucleotide sequence ID" value="XM_002114641.1"/>
</dbReference>
<gene>
    <name evidence="3" type="ORF">TRIADDRAFT_58753</name>
</gene>
<feature type="compositionally biased region" description="Basic residues" evidence="1">
    <location>
        <begin position="264"/>
        <end position="274"/>
    </location>
</feature>
<dbReference type="FunCoup" id="B3S3K2">
    <property type="interactions" value="118"/>
</dbReference>
<dbReference type="GO" id="GO:0031106">
    <property type="term" value="P:septin ring organization"/>
    <property type="evidence" value="ECO:0000318"/>
    <property type="project" value="GO_Central"/>
</dbReference>
<dbReference type="CTD" id="6755890"/>
<dbReference type="Proteomes" id="UP000009022">
    <property type="component" value="Unassembled WGS sequence"/>
</dbReference>
<dbReference type="Gene3D" id="2.30.29.30">
    <property type="entry name" value="Pleckstrin-homology domain (PH domain)/Phosphotyrosine-binding domain (PTB)"/>
    <property type="match status" value="1"/>
</dbReference>
<dbReference type="PhylomeDB" id="B3S3K2"/>
<dbReference type="SUPFAM" id="SSF50729">
    <property type="entry name" value="PH domain-like"/>
    <property type="match status" value="1"/>
</dbReference>
<accession>B3S3K2</accession>
<dbReference type="InterPro" id="IPR037840">
    <property type="entry name" value="PH_Anillin"/>
</dbReference>
<feature type="compositionally biased region" description="Basic and acidic residues" evidence="1">
    <location>
        <begin position="638"/>
        <end position="649"/>
    </location>
</feature>
<reference evidence="3 4" key="1">
    <citation type="journal article" date="2008" name="Nature">
        <title>The Trichoplax genome and the nature of placozoans.</title>
        <authorList>
            <person name="Srivastava M."/>
            <person name="Begovic E."/>
            <person name="Chapman J."/>
            <person name="Putnam N.H."/>
            <person name="Hellsten U."/>
            <person name="Kawashima T."/>
            <person name="Kuo A."/>
            <person name="Mitros T."/>
            <person name="Salamov A."/>
            <person name="Carpenter M.L."/>
            <person name="Signorovitch A.Y."/>
            <person name="Moreno M.A."/>
            <person name="Kamm K."/>
            <person name="Grimwood J."/>
            <person name="Schmutz J."/>
            <person name="Shapiro H."/>
            <person name="Grigoriev I.V."/>
            <person name="Buss L.W."/>
            <person name="Schierwater B."/>
            <person name="Dellaporta S.L."/>
            <person name="Rokhsar D.S."/>
        </authorList>
    </citation>
    <scope>NUCLEOTIDE SEQUENCE [LARGE SCALE GENOMIC DNA]</scope>
    <source>
        <strain evidence="3 4">Grell-BS-1999</strain>
    </source>
</reference>
<feature type="domain" description="PH" evidence="2">
    <location>
        <begin position="435"/>
        <end position="463"/>
    </location>
</feature>
<dbReference type="GO" id="GO:0000281">
    <property type="term" value="P:mitotic cytokinesis"/>
    <property type="evidence" value="ECO:0000318"/>
    <property type="project" value="GO_Central"/>
</dbReference>
<dbReference type="OrthoDB" id="5817051at2759"/>
<feature type="compositionally biased region" description="Basic and acidic residues" evidence="1">
    <location>
        <begin position="502"/>
        <end position="517"/>
    </location>
</feature>
<protein>
    <recommendedName>
        <fullName evidence="2">PH domain-containing protein</fullName>
    </recommendedName>
</protein>
<sequence>MGDRIRMRKPNSKMIGRAANLNLDSPYSADCDLEVFRGRHMESTANRYSQQRRYVDSDRDMISAAIKNKAKMQEGRTQSNYLVRSREDKSLQSNIDHEITMRDGINKFLAATQLNTKQALGASKNLITCNTRIMTWMSMLQKQHEVCCRQEYNKKPSKQDNEWAFEPCKSKLSLSEIKIPLQWKNVDVTTLNKENIENRTYSLFCVLKLGSEVLDTGLIYDIDKALKIVTFDDVITFNSEVDSKFILEIQVYCAISSTDSHLKGNQHKSNRRKFGKSDKDDANSQLSSNSYKYYVIGHAYLNQSNASKEPQTHILYEGAPSGLSASSTSASAPFDLPTTGAFSCRLYIKPNCSGEEIIKDYINVQLTVEGMPAWIRFWCCLRQIYIYGWMFSEDEEKNQPTKVAFELTKDSKIERAPRLRMRRLNSLLLSNVLWNGKLEEVFLSAESKDDRDRWMEAISQAIANIKAWGDHCRSTEKIVQPTHQSKLFKSIRSYGDITSSAEKQEIDSCDSNIKRDSANSVNDPAKKLEAPPRKTRVRVRQHVSVEVIRDDMPESGIERAVGRPREECRGDVRTSNVRTRRPITTRNDGSYSDSQHRRRIISEKKEYREVHLASHGCHQKRSFDECSSPRRIVASPRYDAKVNADDKRPRLIVPKGTPRKYHAVPPKASLSELENI</sequence>
<keyword evidence="4" id="KW-1185">Reference proteome</keyword>
<dbReference type="AlphaFoldDB" id="B3S3K2"/>
<evidence type="ECO:0000313" key="4">
    <source>
        <dbReference type="Proteomes" id="UP000009022"/>
    </source>
</evidence>
<dbReference type="InterPro" id="IPR012966">
    <property type="entry name" value="AHD"/>
</dbReference>
<dbReference type="GeneID" id="6755890"/>
<dbReference type="eggNOG" id="ENOG502QRWR">
    <property type="taxonomic scope" value="Eukaryota"/>
</dbReference>
<dbReference type="InterPro" id="IPR011993">
    <property type="entry name" value="PH-like_dom_sf"/>
</dbReference>
<feature type="region of interest" description="Disordered" evidence="1">
    <location>
        <begin position="637"/>
        <end position="676"/>
    </location>
</feature>
<dbReference type="EMBL" id="DS985248">
    <property type="protein sequence ID" value="EDV22811.1"/>
    <property type="molecule type" value="Genomic_DNA"/>
</dbReference>
<evidence type="ECO:0000256" key="1">
    <source>
        <dbReference type="SAM" id="MobiDB-lite"/>
    </source>
</evidence>
<dbReference type="InParanoid" id="B3S3K2"/>
<dbReference type="CDD" id="cd01263">
    <property type="entry name" value="PH_anillin"/>
    <property type="match status" value="1"/>
</dbReference>
<dbReference type="PANTHER" id="PTHR21538">
    <property type="entry name" value="ANILLIN/RHOTEKIN RTKN"/>
    <property type="match status" value="1"/>
</dbReference>
<dbReference type="FunFam" id="2.30.29.30:FF:000564">
    <property type="entry name" value="Actin-binding protein anillin-like Protein"/>
    <property type="match status" value="1"/>
</dbReference>
<dbReference type="Pfam" id="PF00169">
    <property type="entry name" value="PH"/>
    <property type="match status" value="1"/>
</dbReference>
<proteinExistence type="predicted"/>
<dbReference type="HOGENOM" id="CLU_406722_0_0_1"/>
<dbReference type="InterPro" id="IPR051364">
    <property type="entry name" value="Cytokinesis/Rho-signaling"/>
</dbReference>
<dbReference type="InterPro" id="IPR001849">
    <property type="entry name" value="PH_domain"/>
</dbReference>
<feature type="region of interest" description="Disordered" evidence="1">
    <location>
        <begin position="260"/>
        <end position="283"/>
    </location>
</feature>
<dbReference type="GO" id="GO:0000915">
    <property type="term" value="P:actomyosin contractile ring assembly"/>
    <property type="evidence" value="ECO:0000318"/>
    <property type="project" value="GO_Central"/>
</dbReference>
<evidence type="ECO:0000259" key="2">
    <source>
        <dbReference type="PROSITE" id="PS50003"/>
    </source>
</evidence>
<dbReference type="PANTHER" id="PTHR21538:SF24">
    <property type="entry name" value="PH DOMAIN-CONTAINING PROTEIN"/>
    <property type="match status" value="1"/>
</dbReference>
<dbReference type="GO" id="GO:0005826">
    <property type="term" value="C:actomyosin contractile ring"/>
    <property type="evidence" value="ECO:0000318"/>
    <property type="project" value="GO_Central"/>
</dbReference>
<dbReference type="Pfam" id="PF08174">
    <property type="entry name" value="Anillin"/>
    <property type="match status" value="1"/>
</dbReference>
<evidence type="ECO:0000313" key="3">
    <source>
        <dbReference type="EMBL" id="EDV22811.1"/>
    </source>
</evidence>
<dbReference type="PROSITE" id="PS50003">
    <property type="entry name" value="PH_DOMAIN"/>
    <property type="match status" value="1"/>
</dbReference>